<keyword evidence="2" id="KW-1185">Reference proteome</keyword>
<dbReference type="Proteomes" id="UP000274429">
    <property type="component" value="Unassembled WGS sequence"/>
</dbReference>
<evidence type="ECO:0000313" key="2">
    <source>
        <dbReference type="Proteomes" id="UP000274429"/>
    </source>
</evidence>
<dbReference type="AlphaFoldDB" id="A0A0R3X8V8"/>
<reference evidence="1 2" key="2">
    <citation type="submission" date="2018-11" db="EMBL/GenBank/DDBJ databases">
        <authorList>
            <consortium name="Pathogen Informatics"/>
        </authorList>
    </citation>
    <scope>NUCLEOTIDE SEQUENCE [LARGE SCALE GENOMIC DNA]</scope>
</reference>
<reference evidence="3" key="1">
    <citation type="submission" date="2017-02" db="UniProtKB">
        <authorList>
            <consortium name="WormBaseParasite"/>
        </authorList>
    </citation>
    <scope>IDENTIFICATION</scope>
</reference>
<proteinExistence type="predicted"/>
<organism evidence="3">
    <name type="scientific">Hydatigena taeniaeformis</name>
    <name type="common">Feline tapeworm</name>
    <name type="synonym">Taenia taeniaeformis</name>
    <dbReference type="NCBI Taxonomy" id="6205"/>
    <lineage>
        <taxon>Eukaryota</taxon>
        <taxon>Metazoa</taxon>
        <taxon>Spiralia</taxon>
        <taxon>Lophotrochozoa</taxon>
        <taxon>Platyhelminthes</taxon>
        <taxon>Cestoda</taxon>
        <taxon>Eucestoda</taxon>
        <taxon>Cyclophyllidea</taxon>
        <taxon>Taeniidae</taxon>
        <taxon>Hydatigera</taxon>
    </lineage>
</organism>
<dbReference type="EMBL" id="UYWX01021201">
    <property type="protein sequence ID" value="VDM34948.1"/>
    <property type="molecule type" value="Genomic_DNA"/>
</dbReference>
<evidence type="ECO:0000313" key="3">
    <source>
        <dbReference type="WBParaSite" id="TTAC_0000998301-mRNA-1"/>
    </source>
</evidence>
<name>A0A0R3X8V8_HYDTA</name>
<accession>A0A0R3X8V8</accession>
<dbReference type="WBParaSite" id="TTAC_0000998301-mRNA-1">
    <property type="protein sequence ID" value="TTAC_0000998301-mRNA-1"/>
    <property type="gene ID" value="TTAC_0000998301"/>
</dbReference>
<gene>
    <name evidence="1" type="ORF">TTAC_LOCUS9968</name>
</gene>
<evidence type="ECO:0000313" key="1">
    <source>
        <dbReference type="EMBL" id="VDM34948.1"/>
    </source>
</evidence>
<sequence length="203" mass="22207">MMVVLQSLHARRVDLRFCHSPAIRRCSWDIVETLLHFVRGCVVPRDACGVLSGSESWRFAETQINGLTKLAADEDELTAPHRPSNAKVLYPIVSPMSSPFRAFASQGGFDDVLKSGCTVSSCTKRNVGGDDSSATDCSTWLRRFSTSSISSYLTRQSISMELAKSARLPAGLSFDGLGFSFCAKDSLLVEDIENEEAEDEDAQ</sequence>
<protein>
    <submittedName>
        <fullName evidence="1 3">Uncharacterized protein</fullName>
    </submittedName>
</protein>